<evidence type="ECO:0000313" key="14">
    <source>
        <dbReference type="EMBL" id="TCL49719.1"/>
    </source>
</evidence>
<keyword evidence="10" id="KW-0406">Ion transport</keyword>
<feature type="transmembrane region" description="Helical" evidence="13">
    <location>
        <begin position="56"/>
        <end position="75"/>
    </location>
</feature>
<evidence type="ECO:0000256" key="7">
    <source>
        <dbReference type="ARBA" id="ARBA00022475"/>
    </source>
</evidence>
<dbReference type="EMBL" id="SLUL01000006">
    <property type="protein sequence ID" value="TCL49719.1"/>
    <property type="molecule type" value="Genomic_DNA"/>
</dbReference>
<feature type="transmembrane region" description="Helical" evidence="13">
    <location>
        <begin position="131"/>
        <end position="150"/>
    </location>
</feature>
<feature type="transmembrane region" description="Helical" evidence="13">
    <location>
        <begin position="195"/>
        <end position="215"/>
    </location>
</feature>
<name>A0A4R1QHQ1_9BACL</name>
<protein>
    <recommendedName>
        <fullName evidence="4">Probable multidrug resistance protein NorM</fullName>
    </recommendedName>
    <alternativeName>
        <fullName evidence="12">Multidrug-efflux transporter</fullName>
    </alternativeName>
</protein>
<gene>
    <name evidence="14" type="ORF">EDD69_10671</name>
</gene>
<feature type="transmembrane region" description="Helical" evidence="13">
    <location>
        <begin position="87"/>
        <end position="111"/>
    </location>
</feature>
<evidence type="ECO:0000256" key="11">
    <source>
        <dbReference type="ARBA" id="ARBA00023136"/>
    </source>
</evidence>
<evidence type="ECO:0000256" key="4">
    <source>
        <dbReference type="ARBA" id="ARBA00020268"/>
    </source>
</evidence>
<reference evidence="14 15" key="1">
    <citation type="submission" date="2019-03" db="EMBL/GenBank/DDBJ databases">
        <title>Genomic Encyclopedia of Type Strains, Phase IV (KMG-IV): sequencing the most valuable type-strain genomes for metagenomic binning, comparative biology and taxonomic classification.</title>
        <authorList>
            <person name="Goeker M."/>
        </authorList>
    </citation>
    <scope>NUCLEOTIDE SEQUENCE [LARGE SCALE GENOMIC DNA]</scope>
    <source>
        <strain evidence="14 15">DSM 24979</strain>
    </source>
</reference>
<dbReference type="Proteomes" id="UP000295658">
    <property type="component" value="Unassembled WGS sequence"/>
</dbReference>
<evidence type="ECO:0000256" key="8">
    <source>
        <dbReference type="ARBA" id="ARBA00022692"/>
    </source>
</evidence>
<dbReference type="PANTHER" id="PTHR43298:SF2">
    <property type="entry name" value="FMN_FAD EXPORTER YEEO-RELATED"/>
    <property type="match status" value="1"/>
</dbReference>
<evidence type="ECO:0000256" key="13">
    <source>
        <dbReference type="SAM" id="Phobius"/>
    </source>
</evidence>
<feature type="transmembrane region" description="Helical" evidence="13">
    <location>
        <begin position="391"/>
        <end position="412"/>
    </location>
</feature>
<dbReference type="PIRSF" id="PIRSF006603">
    <property type="entry name" value="DinF"/>
    <property type="match status" value="1"/>
</dbReference>
<dbReference type="PANTHER" id="PTHR43298">
    <property type="entry name" value="MULTIDRUG RESISTANCE PROTEIN NORM-RELATED"/>
    <property type="match status" value="1"/>
</dbReference>
<dbReference type="GO" id="GO:0015297">
    <property type="term" value="F:antiporter activity"/>
    <property type="evidence" value="ECO:0007669"/>
    <property type="project" value="UniProtKB-KW"/>
</dbReference>
<feature type="transmembrane region" description="Helical" evidence="13">
    <location>
        <begin position="418"/>
        <end position="437"/>
    </location>
</feature>
<keyword evidence="7" id="KW-1003">Cell membrane</keyword>
<dbReference type="GO" id="GO:0006811">
    <property type="term" value="P:monoatomic ion transport"/>
    <property type="evidence" value="ECO:0007669"/>
    <property type="project" value="UniProtKB-KW"/>
</dbReference>
<evidence type="ECO:0000313" key="15">
    <source>
        <dbReference type="Proteomes" id="UP000295658"/>
    </source>
</evidence>
<proteinExistence type="inferred from homology"/>
<feature type="transmembrane region" description="Helical" evidence="13">
    <location>
        <begin position="162"/>
        <end position="183"/>
    </location>
</feature>
<evidence type="ECO:0000256" key="6">
    <source>
        <dbReference type="ARBA" id="ARBA00022449"/>
    </source>
</evidence>
<accession>A0A4R1QHQ1</accession>
<evidence type="ECO:0000256" key="1">
    <source>
        <dbReference type="ARBA" id="ARBA00003408"/>
    </source>
</evidence>
<evidence type="ECO:0000256" key="9">
    <source>
        <dbReference type="ARBA" id="ARBA00022989"/>
    </source>
</evidence>
<organism evidence="14 15">
    <name type="scientific">Thermolongibacillus altinsuensis</name>
    <dbReference type="NCBI Taxonomy" id="575256"/>
    <lineage>
        <taxon>Bacteria</taxon>
        <taxon>Bacillati</taxon>
        <taxon>Bacillota</taxon>
        <taxon>Bacilli</taxon>
        <taxon>Bacillales</taxon>
        <taxon>Anoxybacillaceae</taxon>
        <taxon>Thermolongibacillus</taxon>
    </lineage>
</organism>
<comment type="similarity">
    <text evidence="3">Belongs to the multi antimicrobial extrusion (MATE) (TC 2.A.66.1) family.</text>
</comment>
<evidence type="ECO:0000256" key="5">
    <source>
        <dbReference type="ARBA" id="ARBA00022448"/>
    </source>
</evidence>
<dbReference type="GO" id="GO:0005886">
    <property type="term" value="C:plasma membrane"/>
    <property type="evidence" value="ECO:0007669"/>
    <property type="project" value="UniProtKB-SubCell"/>
</dbReference>
<sequence>MQETFTLKEKMIQFFHILLPIFLTQIGLYAMNFFDVMMSGRVSAADLAGVAIGSNIWTPIFTGVSGILFALTPLVAQAFGAGKNEEISFFVVQAVYLAIFLALVVIGSGFFLLSPLLEQMHLESKVEAIAYHYLIALSLGIIALFVYTVFRCFIDALGQTKVTMLITFTSLPINLLLNYVLIFGKWGFPKLGGVGAGYATAVTYWCITFIAFYIIQKRKPFSQYKIFSKLPFISLTAWKQLMKIGIPIGFSIFFETSIFAAVALLMSHFGTTAIAAHQAAMNFASLLYMVPLSISLTLTIAVGFEVGAKRPYDAKQYCTLGIAIALSMALFASFILFFFREHIAALYTHNPNVLQLAKQFLLYAIFFQLSDAIAAPIQGALRGYKDVNSTFFMALISYWVIGLPSGYVLAHYTQIGPFGYWLGLIFGLASGALFLWIRLRFIQRQHLQTANDQTYLS</sequence>
<feature type="transmembrane region" description="Helical" evidence="13">
    <location>
        <begin position="12"/>
        <end position="31"/>
    </location>
</feature>
<comment type="function">
    <text evidence="1">Multidrug efflux pump.</text>
</comment>
<dbReference type="InterPro" id="IPR050222">
    <property type="entry name" value="MATE_MdtK"/>
</dbReference>
<dbReference type="OrthoDB" id="9780160at2"/>
<keyword evidence="6" id="KW-0050">Antiport</keyword>
<keyword evidence="15" id="KW-1185">Reference proteome</keyword>
<dbReference type="AlphaFoldDB" id="A0A4R1QHQ1"/>
<feature type="transmembrane region" description="Helical" evidence="13">
    <location>
        <begin position="360"/>
        <end position="379"/>
    </location>
</feature>
<dbReference type="InterPro" id="IPR002528">
    <property type="entry name" value="MATE_fam"/>
</dbReference>
<comment type="caution">
    <text evidence="14">The sequence shown here is derived from an EMBL/GenBank/DDBJ whole genome shotgun (WGS) entry which is preliminary data.</text>
</comment>
<keyword evidence="8 13" id="KW-0812">Transmembrane</keyword>
<keyword evidence="5" id="KW-0813">Transport</keyword>
<feature type="transmembrane region" description="Helical" evidence="13">
    <location>
        <begin position="244"/>
        <end position="266"/>
    </location>
</feature>
<dbReference type="RefSeq" id="WP_132948273.1">
    <property type="nucleotide sequence ID" value="NZ_SLUL01000006.1"/>
</dbReference>
<dbReference type="CDD" id="cd13131">
    <property type="entry name" value="MATE_NorM_like"/>
    <property type="match status" value="1"/>
</dbReference>
<evidence type="ECO:0000256" key="12">
    <source>
        <dbReference type="ARBA" id="ARBA00031636"/>
    </source>
</evidence>
<keyword evidence="11 13" id="KW-0472">Membrane</keyword>
<dbReference type="NCBIfam" id="TIGR00797">
    <property type="entry name" value="matE"/>
    <property type="match status" value="1"/>
</dbReference>
<evidence type="ECO:0000256" key="10">
    <source>
        <dbReference type="ARBA" id="ARBA00023065"/>
    </source>
</evidence>
<evidence type="ECO:0000256" key="3">
    <source>
        <dbReference type="ARBA" id="ARBA00010199"/>
    </source>
</evidence>
<feature type="transmembrane region" description="Helical" evidence="13">
    <location>
        <begin position="320"/>
        <end position="340"/>
    </location>
</feature>
<evidence type="ECO:0000256" key="2">
    <source>
        <dbReference type="ARBA" id="ARBA00004651"/>
    </source>
</evidence>
<feature type="transmembrane region" description="Helical" evidence="13">
    <location>
        <begin position="286"/>
        <end position="308"/>
    </location>
</feature>
<dbReference type="Pfam" id="PF01554">
    <property type="entry name" value="MatE"/>
    <property type="match status" value="2"/>
</dbReference>
<dbReference type="InterPro" id="IPR048279">
    <property type="entry name" value="MdtK-like"/>
</dbReference>
<keyword evidence="9 13" id="KW-1133">Transmembrane helix</keyword>
<dbReference type="GO" id="GO:0042910">
    <property type="term" value="F:xenobiotic transmembrane transporter activity"/>
    <property type="evidence" value="ECO:0007669"/>
    <property type="project" value="InterPro"/>
</dbReference>
<comment type="subcellular location">
    <subcellularLocation>
        <location evidence="2">Cell membrane</location>
        <topology evidence="2">Multi-pass membrane protein</topology>
    </subcellularLocation>
</comment>